<comment type="pathway">
    <text evidence="1">Purine metabolism; ppGpp biosynthesis; ppGpp from GTP: step 1/2.</text>
</comment>
<dbReference type="Gene3D" id="3.30.460.10">
    <property type="entry name" value="Beta Polymerase, domain 2"/>
    <property type="match status" value="1"/>
</dbReference>
<evidence type="ECO:0000259" key="2">
    <source>
        <dbReference type="SMART" id="SM00954"/>
    </source>
</evidence>
<dbReference type="PANTHER" id="PTHR41773:SF1">
    <property type="entry name" value="RELA_SPOT DOMAIN-CONTAINING PROTEIN"/>
    <property type="match status" value="1"/>
</dbReference>
<dbReference type="Gene3D" id="1.10.287.860">
    <property type="entry name" value="Nucleotidyltransferase"/>
    <property type="match status" value="1"/>
</dbReference>
<dbReference type="Pfam" id="PF04607">
    <property type="entry name" value="RelA_SpoT"/>
    <property type="match status" value="1"/>
</dbReference>
<organism evidence="3 4">
    <name type="scientific">Anaerotignum lactatifermentans</name>
    <dbReference type="NCBI Taxonomy" id="160404"/>
    <lineage>
        <taxon>Bacteria</taxon>
        <taxon>Bacillati</taxon>
        <taxon>Bacillota</taxon>
        <taxon>Clostridia</taxon>
        <taxon>Lachnospirales</taxon>
        <taxon>Anaerotignaceae</taxon>
        <taxon>Anaerotignum</taxon>
    </lineage>
</organism>
<feature type="domain" description="RelA/SpoT" evidence="2">
    <location>
        <begin position="45"/>
        <end position="170"/>
    </location>
</feature>
<dbReference type="InterPro" id="IPR043519">
    <property type="entry name" value="NT_sf"/>
</dbReference>
<proteinExistence type="predicted"/>
<evidence type="ECO:0000313" key="4">
    <source>
        <dbReference type="Proteomes" id="UP000195455"/>
    </source>
</evidence>
<dbReference type="UniPathway" id="UPA00908">
    <property type="reaction ID" value="UER00884"/>
</dbReference>
<dbReference type="Proteomes" id="UP000195455">
    <property type="component" value="Unassembled WGS sequence"/>
</dbReference>
<accession>A0A1Y3TZV6</accession>
<protein>
    <recommendedName>
        <fullName evidence="2">RelA/SpoT domain-containing protein</fullName>
    </recommendedName>
</protein>
<comment type="caution">
    <text evidence="3">The sequence shown here is derived from an EMBL/GenBank/DDBJ whole genome shotgun (WGS) entry which is preliminary data.</text>
</comment>
<dbReference type="SUPFAM" id="SSF81301">
    <property type="entry name" value="Nucleotidyltransferase"/>
    <property type="match status" value="1"/>
</dbReference>
<dbReference type="SMART" id="SM00954">
    <property type="entry name" value="RelA_SpoT"/>
    <property type="match status" value="1"/>
</dbReference>
<dbReference type="PANTHER" id="PTHR41773">
    <property type="entry name" value="GTP PYROPHOSPHATASE-RELATED"/>
    <property type="match status" value="1"/>
</dbReference>
<evidence type="ECO:0000256" key="1">
    <source>
        <dbReference type="ARBA" id="ARBA00004976"/>
    </source>
</evidence>
<sequence length="309" mass="36545">MLDYASLKEQYDQNMPTYKEFCDYFKKVCSCLLSEADIPYFELSFRIKTWDSILEKIERHQLRPQQIDEIHDIIGFRIITLFKRDVNIVCDIITQKLKILYYDDKSKTKSDDVFGYLSVHYEISLPDEWLNSPLFAKYKNIQTELQIRTFSQHVWAASSHLLQYKIESSVPAAMRRDIYRLAAVLEIVDNELENIRNFRDNYQLEVKKLSQNENPMLPADTPLDSILLETILDRFFPHENKKNHEPFDNMLSELLAASIKTTGELEQLLSSQISYIISKENNRKKEVQHPFYSYIGLLRMALSRKKHNI</sequence>
<dbReference type="EMBL" id="NFHM01000037">
    <property type="protein sequence ID" value="OUN39749.1"/>
    <property type="molecule type" value="Genomic_DNA"/>
</dbReference>
<dbReference type="CDD" id="cd05399">
    <property type="entry name" value="NT_Rel-Spo_like"/>
    <property type="match status" value="1"/>
</dbReference>
<dbReference type="GO" id="GO:0015970">
    <property type="term" value="P:guanosine tetraphosphate biosynthetic process"/>
    <property type="evidence" value="ECO:0007669"/>
    <property type="project" value="UniProtKB-UniPathway"/>
</dbReference>
<name>A0A1Y3TZV6_9FIRM</name>
<gene>
    <name evidence="3" type="ORF">B5G26_14940</name>
</gene>
<dbReference type="InterPro" id="IPR007685">
    <property type="entry name" value="RelA_SpoT"/>
</dbReference>
<dbReference type="AlphaFoldDB" id="A0A1Y3TZV6"/>
<reference evidence="4" key="1">
    <citation type="submission" date="2017-04" db="EMBL/GenBank/DDBJ databases">
        <title>Function of individual gut microbiota members based on whole genome sequencing of pure cultures obtained from chicken caecum.</title>
        <authorList>
            <person name="Medvecky M."/>
            <person name="Cejkova D."/>
            <person name="Polansky O."/>
            <person name="Karasova D."/>
            <person name="Kubasova T."/>
            <person name="Cizek A."/>
            <person name="Rychlik I."/>
        </authorList>
    </citation>
    <scope>NUCLEOTIDE SEQUENCE [LARGE SCALE GENOMIC DNA]</scope>
    <source>
        <strain evidence="4">An75</strain>
    </source>
</reference>
<evidence type="ECO:0000313" key="3">
    <source>
        <dbReference type="EMBL" id="OUN39749.1"/>
    </source>
</evidence>